<keyword evidence="4" id="KW-1185">Reference proteome</keyword>
<evidence type="ECO:0000256" key="1">
    <source>
        <dbReference type="SAM" id="MobiDB-lite"/>
    </source>
</evidence>
<dbReference type="InterPro" id="IPR050473">
    <property type="entry name" value="A2M/Complement_sys"/>
</dbReference>
<dbReference type="STRING" id="7868.ENSCMIP00000011653"/>
<evidence type="ECO:0000259" key="2">
    <source>
        <dbReference type="SMART" id="SM01359"/>
    </source>
</evidence>
<dbReference type="Pfam" id="PF07703">
    <property type="entry name" value="A2M_BRD"/>
    <property type="match status" value="1"/>
</dbReference>
<name>A0A4W3H4D0_CALMI</name>
<reference evidence="3" key="4">
    <citation type="submission" date="2025-08" db="UniProtKB">
        <authorList>
            <consortium name="Ensembl"/>
        </authorList>
    </citation>
    <scope>IDENTIFICATION</scope>
</reference>
<dbReference type="Gene3D" id="2.60.40.1930">
    <property type="match status" value="1"/>
</dbReference>
<reference evidence="4" key="3">
    <citation type="journal article" date="2014" name="Nature">
        <title>Elephant shark genome provides unique insights into gnathostome evolution.</title>
        <authorList>
            <consortium name="International Elephant Shark Genome Sequencing Consortium"/>
            <person name="Venkatesh B."/>
            <person name="Lee A.P."/>
            <person name="Ravi V."/>
            <person name="Maurya A.K."/>
            <person name="Lian M.M."/>
            <person name="Swann J.B."/>
            <person name="Ohta Y."/>
            <person name="Flajnik M.F."/>
            <person name="Sutoh Y."/>
            <person name="Kasahara M."/>
            <person name="Hoon S."/>
            <person name="Gangu V."/>
            <person name="Roy S.W."/>
            <person name="Irimia M."/>
            <person name="Korzh V."/>
            <person name="Kondrychyn I."/>
            <person name="Lim Z.W."/>
            <person name="Tay B.H."/>
            <person name="Tohari S."/>
            <person name="Kong K.W."/>
            <person name="Ho S."/>
            <person name="Lorente-Galdos B."/>
            <person name="Quilez J."/>
            <person name="Marques-Bonet T."/>
            <person name="Raney B.J."/>
            <person name="Ingham P.W."/>
            <person name="Tay A."/>
            <person name="Hillier L.W."/>
            <person name="Minx P."/>
            <person name="Boehm T."/>
            <person name="Wilson R.K."/>
            <person name="Brenner S."/>
            <person name="Warren W.C."/>
        </authorList>
    </citation>
    <scope>NUCLEOTIDE SEQUENCE [LARGE SCALE GENOMIC DNA]</scope>
</reference>
<proteinExistence type="predicted"/>
<sequence>MHEHLTRGEFRPLLLKTKPKTTVSSSPAPTKSPAGEVEVCSTSLRFTVTHNMAPLSRLLVYYVRENGEGITDSIQVPIQPSYENKVSVSLSSNETKPGDLINLSVRGERGSCTCVATVDKSVYLLKPGFRLTTEKVTLCVLYVRAFLCVNS</sequence>
<dbReference type="SMART" id="SM01359">
    <property type="entry name" value="A2M_N_2"/>
    <property type="match status" value="1"/>
</dbReference>
<organism evidence="3 4">
    <name type="scientific">Callorhinchus milii</name>
    <name type="common">Ghost shark</name>
    <dbReference type="NCBI Taxonomy" id="7868"/>
    <lineage>
        <taxon>Eukaryota</taxon>
        <taxon>Metazoa</taxon>
        <taxon>Chordata</taxon>
        <taxon>Craniata</taxon>
        <taxon>Vertebrata</taxon>
        <taxon>Chondrichthyes</taxon>
        <taxon>Holocephali</taxon>
        <taxon>Chimaeriformes</taxon>
        <taxon>Callorhinchidae</taxon>
        <taxon>Callorhinchus</taxon>
    </lineage>
</organism>
<dbReference type="AlphaFoldDB" id="A0A4W3H4D0"/>
<accession>A0A4W3H4D0</accession>
<evidence type="ECO:0000313" key="4">
    <source>
        <dbReference type="Proteomes" id="UP000314986"/>
    </source>
</evidence>
<dbReference type="GeneTree" id="ENSGT00940000162399"/>
<dbReference type="Proteomes" id="UP000314986">
    <property type="component" value="Unassembled WGS sequence"/>
</dbReference>
<dbReference type="PANTHER" id="PTHR11412:SF139">
    <property type="entry name" value="C3 AND PZP-LIKE ALPHA-2-MACROGLOBULIN DOMAIN-CONTAINING PROTEIN 8"/>
    <property type="match status" value="1"/>
</dbReference>
<dbReference type="OMA" id="PSYENKV"/>
<dbReference type="Ensembl" id="ENSCMIT00000011937.1">
    <property type="protein sequence ID" value="ENSCMIP00000011653.1"/>
    <property type="gene ID" value="ENSCMIG00000006039.1"/>
</dbReference>
<dbReference type="Gene3D" id="6.20.50.160">
    <property type="match status" value="1"/>
</dbReference>
<dbReference type="InterPro" id="IPR011625">
    <property type="entry name" value="A2M_N_BRD"/>
</dbReference>
<dbReference type="InParanoid" id="A0A4W3H4D0"/>
<reference evidence="4" key="1">
    <citation type="journal article" date="2006" name="Science">
        <title>Ancient noncoding elements conserved in the human genome.</title>
        <authorList>
            <person name="Venkatesh B."/>
            <person name="Kirkness E.F."/>
            <person name="Loh Y.H."/>
            <person name="Halpern A.L."/>
            <person name="Lee A.P."/>
            <person name="Johnson J."/>
            <person name="Dandona N."/>
            <person name="Viswanathan L.D."/>
            <person name="Tay A."/>
            <person name="Venter J.C."/>
            <person name="Strausberg R.L."/>
            <person name="Brenner S."/>
        </authorList>
    </citation>
    <scope>NUCLEOTIDE SEQUENCE [LARGE SCALE GENOMIC DNA]</scope>
</reference>
<reference evidence="4" key="2">
    <citation type="journal article" date="2007" name="PLoS Biol.">
        <title>Survey sequencing and comparative analysis of the elephant shark (Callorhinchus milii) genome.</title>
        <authorList>
            <person name="Venkatesh B."/>
            <person name="Kirkness E.F."/>
            <person name="Loh Y.H."/>
            <person name="Halpern A.L."/>
            <person name="Lee A.P."/>
            <person name="Johnson J."/>
            <person name="Dandona N."/>
            <person name="Viswanathan L.D."/>
            <person name="Tay A."/>
            <person name="Venter J.C."/>
            <person name="Strausberg R.L."/>
            <person name="Brenner S."/>
        </authorList>
    </citation>
    <scope>NUCLEOTIDE SEQUENCE [LARGE SCALE GENOMIC DNA]</scope>
</reference>
<reference evidence="3" key="5">
    <citation type="submission" date="2025-09" db="UniProtKB">
        <authorList>
            <consortium name="Ensembl"/>
        </authorList>
    </citation>
    <scope>IDENTIFICATION</scope>
</reference>
<feature type="compositionally biased region" description="Basic and acidic residues" evidence="1">
    <location>
        <begin position="1"/>
        <end position="10"/>
    </location>
</feature>
<feature type="domain" description="Alpha-2-macroglobulin bait region" evidence="2">
    <location>
        <begin position="13"/>
        <end position="125"/>
    </location>
</feature>
<feature type="region of interest" description="Disordered" evidence="1">
    <location>
        <begin position="1"/>
        <end position="34"/>
    </location>
</feature>
<dbReference type="PANTHER" id="PTHR11412">
    <property type="entry name" value="MACROGLOBULIN / COMPLEMENT"/>
    <property type="match status" value="1"/>
</dbReference>
<feature type="compositionally biased region" description="Polar residues" evidence="1">
    <location>
        <begin position="20"/>
        <end position="29"/>
    </location>
</feature>
<evidence type="ECO:0000313" key="3">
    <source>
        <dbReference type="Ensembl" id="ENSCMIP00000011653.1"/>
    </source>
</evidence>
<protein>
    <recommendedName>
        <fullName evidence="2">Alpha-2-macroglobulin bait region domain-containing protein</fullName>
    </recommendedName>
</protein>